<name>A0ABQ8W2M3_9AGAR</name>
<dbReference type="Proteomes" id="UP001150217">
    <property type="component" value="Unassembled WGS sequence"/>
</dbReference>
<evidence type="ECO:0000313" key="3">
    <source>
        <dbReference type="EMBL" id="KAJ4501595.1"/>
    </source>
</evidence>
<evidence type="ECO:0008006" key="5">
    <source>
        <dbReference type="Google" id="ProtNLM"/>
    </source>
</evidence>
<gene>
    <name evidence="3" type="ORF">C8R41DRAFT_805153</name>
</gene>
<organism evidence="3 4">
    <name type="scientific">Lentinula lateritia</name>
    <dbReference type="NCBI Taxonomy" id="40482"/>
    <lineage>
        <taxon>Eukaryota</taxon>
        <taxon>Fungi</taxon>
        <taxon>Dikarya</taxon>
        <taxon>Basidiomycota</taxon>
        <taxon>Agaricomycotina</taxon>
        <taxon>Agaricomycetes</taxon>
        <taxon>Agaricomycetidae</taxon>
        <taxon>Agaricales</taxon>
        <taxon>Marasmiineae</taxon>
        <taxon>Omphalotaceae</taxon>
        <taxon>Lentinula</taxon>
    </lineage>
</organism>
<evidence type="ECO:0000256" key="2">
    <source>
        <dbReference type="SAM" id="MobiDB-lite"/>
    </source>
</evidence>
<feature type="compositionally biased region" description="Polar residues" evidence="2">
    <location>
        <begin position="89"/>
        <end position="102"/>
    </location>
</feature>
<keyword evidence="1" id="KW-0175">Coiled coil</keyword>
<proteinExistence type="predicted"/>
<dbReference type="PANTHER" id="PTHR40130:SF1">
    <property type="entry name" value="SPINDLE POLE BODY-ASSOCIATED PROTEIN CUT12 DOMAIN-CONTAINING PROTEIN"/>
    <property type="match status" value="1"/>
</dbReference>
<accession>A0ABQ8W2M3</accession>
<feature type="region of interest" description="Disordered" evidence="2">
    <location>
        <begin position="173"/>
        <end position="197"/>
    </location>
</feature>
<dbReference type="SUPFAM" id="SSF140361">
    <property type="entry name" value="MIT domain-like"/>
    <property type="match status" value="1"/>
</dbReference>
<feature type="coiled-coil region" evidence="1">
    <location>
        <begin position="258"/>
        <end position="285"/>
    </location>
</feature>
<keyword evidence="4" id="KW-1185">Reference proteome</keyword>
<sequence>MSPHIELPMNTAHQHAANAEDYMNSGLLVPASEEHFKAAEAYTAAVDCTEDASTKRTLQMLCNEHRRTGKDLLRKIAKLESEGKDPTEPQKSNQIQTNSNPQTIAGSSRIIHSAPPQQHLTDSQVAVDESFMLLAGQRSDPGDAFNQFWNIMQGMLDNLSQPVAFATVPLGVEAIPGPSSPRRDSSLSSDTESEEPIVSRITRKLGMGRTTSAMQSKTLSRSLKTPIGSELELEDDDFFDEGDDLSGSFYVIPSESAMSFLKKENVALKAEIELTQKRLEASERVLQMRKEQDMQLRESIVQASKEVNLFLVAIHPRHDVLFQAQRAMGASFVGQRGQIAPDFASVNLNVPASALPIPGIHTAREGQYMRKVKELEEELRSLRNENEKNVRVLHVSKNLPLFIFSMLQKAMIVKFRERWEKLKESAKRKKESKAAAEAAQAVRERIVEEPETEDELDRGGAR</sequence>
<feature type="region of interest" description="Disordered" evidence="2">
    <location>
        <begin position="426"/>
        <end position="462"/>
    </location>
</feature>
<dbReference type="EMBL" id="JANVFT010000001">
    <property type="protein sequence ID" value="KAJ4501595.1"/>
    <property type="molecule type" value="Genomic_DNA"/>
</dbReference>
<evidence type="ECO:0000256" key="1">
    <source>
        <dbReference type="SAM" id="Coils"/>
    </source>
</evidence>
<comment type="caution">
    <text evidence="3">The sequence shown here is derived from an EMBL/GenBank/DDBJ whole genome shotgun (WGS) entry which is preliminary data.</text>
</comment>
<dbReference type="Gene3D" id="1.20.58.80">
    <property type="entry name" value="Phosphotransferase system, lactose/cellobiose-type IIA subunit"/>
    <property type="match status" value="1"/>
</dbReference>
<dbReference type="PANTHER" id="PTHR40130">
    <property type="entry name" value="EXPRESSED PROTEIN"/>
    <property type="match status" value="1"/>
</dbReference>
<reference evidence="3" key="1">
    <citation type="submission" date="2022-08" db="EMBL/GenBank/DDBJ databases">
        <title>A Global Phylogenomic Analysis of the Shiitake Genus Lentinula.</title>
        <authorList>
            <consortium name="DOE Joint Genome Institute"/>
            <person name="Sierra-Patev S."/>
            <person name="Min B."/>
            <person name="Naranjo-Ortiz M."/>
            <person name="Looney B."/>
            <person name="Konkel Z."/>
            <person name="Slot J.C."/>
            <person name="Sakamoto Y."/>
            <person name="Steenwyk J.L."/>
            <person name="Rokas A."/>
            <person name="Carro J."/>
            <person name="Camarero S."/>
            <person name="Ferreira P."/>
            <person name="Molpeceres G."/>
            <person name="Ruiz-Duenas F.J."/>
            <person name="Serrano A."/>
            <person name="Henrissat B."/>
            <person name="Drula E."/>
            <person name="Hughes K.W."/>
            <person name="Mata J.L."/>
            <person name="Ishikawa N.K."/>
            <person name="Vargas-Isla R."/>
            <person name="Ushijima S."/>
            <person name="Smith C.A."/>
            <person name="Ahrendt S."/>
            <person name="Andreopoulos W."/>
            <person name="He G."/>
            <person name="Labutti K."/>
            <person name="Lipzen A."/>
            <person name="Ng V."/>
            <person name="Riley R."/>
            <person name="Sandor L."/>
            <person name="Barry K."/>
            <person name="Martinez A.T."/>
            <person name="Xiao Y."/>
            <person name="Gibbons J.G."/>
            <person name="Terashima K."/>
            <person name="Grigoriev I.V."/>
            <person name="Hibbett D.S."/>
        </authorList>
    </citation>
    <scope>NUCLEOTIDE SEQUENCE</scope>
    <source>
        <strain evidence="3">RHP3577 ss4</strain>
    </source>
</reference>
<evidence type="ECO:0000313" key="4">
    <source>
        <dbReference type="Proteomes" id="UP001150217"/>
    </source>
</evidence>
<feature type="coiled-coil region" evidence="1">
    <location>
        <begin position="365"/>
        <end position="392"/>
    </location>
</feature>
<protein>
    <recommendedName>
        <fullName evidence="5">MIT domain-containing protein</fullName>
    </recommendedName>
</protein>
<feature type="region of interest" description="Disordered" evidence="2">
    <location>
        <begin position="80"/>
        <end position="102"/>
    </location>
</feature>